<dbReference type="GO" id="GO:0008061">
    <property type="term" value="F:chitin binding"/>
    <property type="evidence" value="ECO:0007669"/>
    <property type="project" value="UniProtKB-KW"/>
</dbReference>
<dbReference type="InterPro" id="IPR003610">
    <property type="entry name" value="CBM5/12"/>
</dbReference>
<dbReference type="GO" id="GO:0003964">
    <property type="term" value="F:RNA-directed DNA polymerase activity"/>
    <property type="evidence" value="ECO:0007669"/>
    <property type="project" value="UniProtKB-KW"/>
</dbReference>
<dbReference type="InterPro" id="IPR036397">
    <property type="entry name" value="RNaseH_sf"/>
</dbReference>
<dbReference type="GO" id="GO:0008843">
    <property type="term" value="F:endochitinase activity"/>
    <property type="evidence" value="ECO:0007669"/>
    <property type="project" value="UniProtKB-EC"/>
</dbReference>
<keyword evidence="4" id="KW-0548">Nucleotidyltransferase</keyword>
<dbReference type="InterPro" id="IPR045321">
    <property type="entry name" value="Cts1-like"/>
</dbReference>
<evidence type="ECO:0000256" key="21">
    <source>
        <dbReference type="RuleBase" id="RU000489"/>
    </source>
</evidence>
<evidence type="ECO:0000256" key="7">
    <source>
        <dbReference type="ARBA" id="ARBA00022759"/>
    </source>
</evidence>
<name>A0A4S4L7N8_9AGAM</name>
<dbReference type="GO" id="GO:0003887">
    <property type="term" value="F:DNA-directed DNA polymerase activity"/>
    <property type="evidence" value="ECO:0007669"/>
    <property type="project" value="UniProtKB-KW"/>
</dbReference>
<dbReference type="EMBL" id="SGPK01000245">
    <property type="protein sequence ID" value="THH05660.1"/>
    <property type="molecule type" value="Genomic_DNA"/>
</dbReference>
<evidence type="ECO:0000256" key="13">
    <source>
        <dbReference type="ARBA" id="ARBA00022932"/>
    </source>
</evidence>
<keyword evidence="8 21" id="KW-0378">Hydrolase</keyword>
<evidence type="ECO:0000256" key="23">
    <source>
        <dbReference type="SAM" id="SignalP"/>
    </source>
</evidence>
<dbReference type="PROSITE" id="PS51910">
    <property type="entry name" value="GH18_2"/>
    <property type="match status" value="1"/>
</dbReference>
<feature type="domain" description="Integrase catalytic" evidence="24">
    <location>
        <begin position="598"/>
        <end position="768"/>
    </location>
</feature>
<dbReference type="GO" id="GO:0005576">
    <property type="term" value="C:extracellular region"/>
    <property type="evidence" value="ECO:0007669"/>
    <property type="project" value="InterPro"/>
</dbReference>
<feature type="region of interest" description="Disordered" evidence="22">
    <location>
        <begin position="338"/>
        <end position="372"/>
    </location>
</feature>
<feature type="signal peptide" evidence="23">
    <location>
        <begin position="1"/>
        <end position="31"/>
    </location>
</feature>
<dbReference type="CDD" id="cd02877">
    <property type="entry name" value="GH18_hevamine_XipI_class_III"/>
    <property type="match status" value="1"/>
</dbReference>
<dbReference type="GO" id="GO:0032196">
    <property type="term" value="P:transposition"/>
    <property type="evidence" value="ECO:0007669"/>
    <property type="project" value="UniProtKB-KW"/>
</dbReference>
<dbReference type="InterPro" id="IPR001579">
    <property type="entry name" value="Glyco_hydro_18_chit_AS"/>
</dbReference>
<comment type="catalytic activity">
    <reaction evidence="19">
        <text>DNA(n) + a 2'-deoxyribonucleoside 5'-triphosphate = DNA(n+1) + diphosphate</text>
        <dbReference type="Rhea" id="RHEA:22508"/>
        <dbReference type="Rhea" id="RHEA-COMP:17339"/>
        <dbReference type="Rhea" id="RHEA-COMP:17340"/>
        <dbReference type="ChEBI" id="CHEBI:33019"/>
        <dbReference type="ChEBI" id="CHEBI:61560"/>
        <dbReference type="ChEBI" id="CHEBI:173112"/>
        <dbReference type="EC" id="2.7.7.49"/>
    </reaction>
</comment>
<evidence type="ECO:0000256" key="18">
    <source>
        <dbReference type="ARBA" id="ARBA00023326"/>
    </source>
</evidence>
<evidence type="ECO:0000256" key="10">
    <source>
        <dbReference type="ARBA" id="ARBA00022884"/>
    </source>
</evidence>
<dbReference type="InterPro" id="IPR036573">
    <property type="entry name" value="CBM_sf_5/12"/>
</dbReference>
<evidence type="ECO:0000256" key="3">
    <source>
        <dbReference type="ARBA" id="ARBA00022669"/>
    </source>
</evidence>
<comment type="catalytic activity">
    <reaction evidence="1">
        <text>Random endo-hydrolysis of N-acetyl-beta-D-glucosaminide (1-&gt;4)-beta-linkages in chitin and chitodextrins.</text>
        <dbReference type="EC" id="3.2.1.14"/>
    </reaction>
</comment>
<dbReference type="InterPro" id="IPR012337">
    <property type="entry name" value="RNaseH-like_sf"/>
</dbReference>
<dbReference type="GO" id="GO:0006310">
    <property type="term" value="P:DNA recombination"/>
    <property type="evidence" value="ECO:0007669"/>
    <property type="project" value="UniProtKB-KW"/>
</dbReference>
<keyword evidence="11" id="KW-0229">DNA integration</keyword>
<keyword evidence="16" id="KW-0119">Carbohydrate metabolism</keyword>
<feature type="chain" id="PRO_5020818808" evidence="23">
    <location>
        <begin position="32"/>
        <end position="840"/>
    </location>
</feature>
<dbReference type="GO" id="GO:0030246">
    <property type="term" value="F:carbohydrate binding"/>
    <property type="evidence" value="ECO:0007669"/>
    <property type="project" value="InterPro"/>
</dbReference>
<evidence type="ECO:0000256" key="2">
    <source>
        <dbReference type="ARBA" id="ARBA00022578"/>
    </source>
</evidence>
<dbReference type="GO" id="GO:0006032">
    <property type="term" value="P:chitin catabolic process"/>
    <property type="evidence" value="ECO:0007669"/>
    <property type="project" value="UniProtKB-KW"/>
</dbReference>
<evidence type="ECO:0000256" key="6">
    <source>
        <dbReference type="ARBA" id="ARBA00022723"/>
    </source>
</evidence>
<sequence length="840" mass="91612">MKQNHFLSFRNILSGLFIVLSALSLLDAASGFDLSRSDNLVLYWGQDSYGATHNDVANFQQRLGFYCGSDSVTDTFPMAFLTVAFGEDNLPSIDLSNTCNENDNATFPGTELVNCSSLAGDIEKCQAAGKIVTISIGGATGGVSFTSDSQGQTFANTIWNVFLGGSSSTRPFGSAVLDGVDLDIEGGGSTGYAAFVTQLRSLAATANKQYYITAAPQCPFPDANLGSVINAVGFDAVYVQFYNNFCGLQAFSNPNDWNFATWDNWAHTMSPNSNVKVYIGAPASSTAAGSGYVDAATLANIIKTTKATYTSFGGVMMWDASQAYANSRYDVAAKNALTEGTTSPAPPPSSSSTKPTSTTSTSSSSSAAPTSNCAGVPLWSSSIAYDGGSEVTFNGHLWTAKWWSEADTPGGAAGDWQDDGACTAARIIRALKQDGALKSRSMWMLGLGSVHFQPVINGKPGHLLEFERVLHVPDLRNNLLSVLYLTHAKSYIVTIQHDQIFFKHNGALLFTAAINSNNAASINGQVVPMTQFSGMVSTCPLDLTLWHQHFAHLNHGNVKKLIQEDLVKGIVVKSKDLPDPICKPCIAGKQHRLNVSKLASHHASGLLELVHSDVHGPLPVQTRHGYHYWITFIDDHSCHWAVMPLKKKSDAFAAFKHFKAYAENQLNLKIKATRDDKGGEYMPREWDQFCNSEGIHRQHTIRAEPHQNGVAERANWTLVEGITTMLNEAHLPATFWWDAVAAFVHVHNRSPTSAVQGKTPFELWHKSKPDVSHFRVFGCTSYVHVKKDLRRQLESHTQKCVFLGYPAHFKGWTFWNPITCKEVISDSAQFDERVFPGNSM</sequence>
<dbReference type="Pfam" id="PF13976">
    <property type="entry name" value="gag_pre-integrs"/>
    <property type="match status" value="1"/>
</dbReference>
<proteinExistence type="predicted"/>
<dbReference type="SUPFAM" id="SSF51445">
    <property type="entry name" value="(Trans)glycosidases"/>
    <property type="match status" value="1"/>
</dbReference>
<keyword evidence="13" id="KW-0239">DNA-directed DNA polymerase</keyword>
<dbReference type="SUPFAM" id="SSF53098">
    <property type="entry name" value="Ribonuclease H-like"/>
    <property type="match status" value="1"/>
</dbReference>
<dbReference type="PROSITE" id="PS01095">
    <property type="entry name" value="GH18_1"/>
    <property type="match status" value="1"/>
</dbReference>
<gene>
    <name evidence="26" type="ORF">EW145_g4631</name>
</gene>
<evidence type="ECO:0000256" key="20">
    <source>
        <dbReference type="ARBA" id="ARBA00049244"/>
    </source>
</evidence>
<reference evidence="26 27" key="1">
    <citation type="submission" date="2019-02" db="EMBL/GenBank/DDBJ databases">
        <title>Genome sequencing of the rare red list fungi Phellinidium pouzarii.</title>
        <authorList>
            <person name="Buettner E."/>
            <person name="Kellner H."/>
        </authorList>
    </citation>
    <scope>NUCLEOTIDE SEQUENCE [LARGE SCALE GENOMIC DNA]</scope>
    <source>
        <strain evidence="26 27">DSM 108285</strain>
    </source>
</reference>
<feature type="compositionally biased region" description="Low complexity" evidence="22">
    <location>
        <begin position="350"/>
        <end position="371"/>
    </location>
</feature>
<evidence type="ECO:0000256" key="22">
    <source>
        <dbReference type="SAM" id="MobiDB-lite"/>
    </source>
</evidence>
<evidence type="ECO:0000256" key="9">
    <source>
        <dbReference type="ARBA" id="ARBA00022842"/>
    </source>
</evidence>
<dbReference type="GO" id="GO:0005634">
    <property type="term" value="C:nucleus"/>
    <property type="evidence" value="ECO:0007669"/>
    <property type="project" value="UniProtKB-ARBA"/>
</dbReference>
<comment type="catalytic activity">
    <reaction evidence="20">
        <text>DNA(n) + a 2'-deoxyribonucleoside 5'-triphosphate = DNA(n+1) + diphosphate</text>
        <dbReference type="Rhea" id="RHEA:22508"/>
        <dbReference type="Rhea" id="RHEA-COMP:17339"/>
        <dbReference type="Rhea" id="RHEA-COMP:17340"/>
        <dbReference type="ChEBI" id="CHEBI:33019"/>
        <dbReference type="ChEBI" id="CHEBI:61560"/>
        <dbReference type="ChEBI" id="CHEBI:173112"/>
        <dbReference type="EC" id="2.7.7.7"/>
    </reaction>
</comment>
<dbReference type="Gene3D" id="3.30.420.10">
    <property type="entry name" value="Ribonuclease H-like superfamily/Ribonuclease H"/>
    <property type="match status" value="1"/>
</dbReference>
<dbReference type="OrthoDB" id="6020543at2759"/>
<keyword evidence="6" id="KW-0479">Metal-binding</keyword>
<evidence type="ECO:0000259" key="25">
    <source>
        <dbReference type="PROSITE" id="PS51910"/>
    </source>
</evidence>
<dbReference type="Gene3D" id="3.20.20.80">
    <property type="entry name" value="Glycosidases"/>
    <property type="match status" value="1"/>
</dbReference>
<evidence type="ECO:0000256" key="5">
    <source>
        <dbReference type="ARBA" id="ARBA00022722"/>
    </source>
</evidence>
<dbReference type="SUPFAM" id="SSF51055">
    <property type="entry name" value="Carbohydrate binding domain"/>
    <property type="match status" value="1"/>
</dbReference>
<organism evidence="26 27">
    <name type="scientific">Phellinidium pouzarii</name>
    <dbReference type="NCBI Taxonomy" id="167371"/>
    <lineage>
        <taxon>Eukaryota</taxon>
        <taxon>Fungi</taxon>
        <taxon>Dikarya</taxon>
        <taxon>Basidiomycota</taxon>
        <taxon>Agaricomycotina</taxon>
        <taxon>Agaricomycetes</taxon>
        <taxon>Hymenochaetales</taxon>
        <taxon>Hymenochaetaceae</taxon>
        <taxon>Phellinidium</taxon>
    </lineage>
</organism>
<dbReference type="InterPro" id="IPR017853">
    <property type="entry name" value="GH"/>
</dbReference>
<dbReference type="GO" id="GO:0003723">
    <property type="term" value="F:RNA binding"/>
    <property type="evidence" value="ECO:0007669"/>
    <property type="project" value="UniProtKB-KW"/>
</dbReference>
<evidence type="ECO:0000259" key="24">
    <source>
        <dbReference type="PROSITE" id="PS50994"/>
    </source>
</evidence>
<dbReference type="PANTHER" id="PTHR42648:SF11">
    <property type="entry name" value="TRANSPOSON TY4-P GAG-POL POLYPROTEIN"/>
    <property type="match status" value="1"/>
</dbReference>
<keyword evidence="23" id="KW-0732">Signal</keyword>
<keyword evidence="12" id="KW-0695">RNA-directed DNA polymerase</keyword>
<dbReference type="InterPro" id="IPR025724">
    <property type="entry name" value="GAG-pre-integrase_dom"/>
</dbReference>
<keyword evidence="18" id="KW-0624">Polysaccharide degradation</keyword>
<dbReference type="Pfam" id="PF02839">
    <property type="entry name" value="CBM_5_12"/>
    <property type="match status" value="1"/>
</dbReference>
<dbReference type="InterPro" id="IPR057670">
    <property type="entry name" value="SH3_retrovirus"/>
</dbReference>
<dbReference type="InterPro" id="IPR001223">
    <property type="entry name" value="Glyco_hydro18_cat"/>
</dbReference>
<keyword evidence="5" id="KW-0540">Nuclease</keyword>
<dbReference type="GO" id="GO:0046872">
    <property type="term" value="F:metal ion binding"/>
    <property type="evidence" value="ECO:0007669"/>
    <property type="project" value="UniProtKB-KW"/>
</dbReference>
<feature type="domain" description="GH18" evidence="25">
    <location>
        <begin position="38"/>
        <end position="340"/>
    </location>
</feature>
<dbReference type="CDD" id="cd12215">
    <property type="entry name" value="ChiC_BD"/>
    <property type="match status" value="1"/>
</dbReference>
<keyword evidence="9" id="KW-0460">Magnesium</keyword>
<evidence type="ECO:0000313" key="27">
    <source>
        <dbReference type="Proteomes" id="UP000308199"/>
    </source>
</evidence>
<dbReference type="AlphaFoldDB" id="A0A4S4L7N8"/>
<comment type="caution">
    <text evidence="26">The sequence shown here is derived from an EMBL/GenBank/DDBJ whole genome shotgun (WGS) entry which is preliminary data.</text>
</comment>
<evidence type="ECO:0000256" key="19">
    <source>
        <dbReference type="ARBA" id="ARBA00048173"/>
    </source>
</evidence>
<keyword evidence="14" id="KW-0146">Chitin degradation</keyword>
<accession>A0A4S4L7N8</accession>
<evidence type="ECO:0000256" key="8">
    <source>
        <dbReference type="ARBA" id="ARBA00022801"/>
    </source>
</evidence>
<dbReference type="InterPro" id="IPR039537">
    <property type="entry name" value="Retrotran_Ty1/copia-like"/>
</dbReference>
<keyword evidence="3" id="KW-0147">Chitin-binding</keyword>
<evidence type="ECO:0000256" key="1">
    <source>
        <dbReference type="ARBA" id="ARBA00000822"/>
    </source>
</evidence>
<evidence type="ECO:0000313" key="26">
    <source>
        <dbReference type="EMBL" id="THH05660.1"/>
    </source>
</evidence>
<evidence type="ECO:0000256" key="11">
    <source>
        <dbReference type="ARBA" id="ARBA00022908"/>
    </source>
</evidence>
<dbReference type="PROSITE" id="PS50994">
    <property type="entry name" value="INTEGRASE"/>
    <property type="match status" value="1"/>
</dbReference>
<dbReference type="Proteomes" id="UP000308199">
    <property type="component" value="Unassembled WGS sequence"/>
</dbReference>
<evidence type="ECO:0000256" key="15">
    <source>
        <dbReference type="ARBA" id="ARBA00023172"/>
    </source>
</evidence>
<keyword evidence="15" id="KW-0233">DNA recombination</keyword>
<keyword evidence="13" id="KW-0808">Transferase</keyword>
<dbReference type="PANTHER" id="PTHR42648">
    <property type="entry name" value="TRANSPOSASE, PUTATIVE-RELATED"/>
    <property type="match status" value="1"/>
</dbReference>
<protein>
    <submittedName>
        <fullName evidence="26">Uncharacterized protein</fullName>
    </submittedName>
</protein>
<dbReference type="Gene3D" id="2.10.10.20">
    <property type="entry name" value="Carbohydrate-binding module superfamily 5/12"/>
    <property type="match status" value="1"/>
</dbReference>
<evidence type="ECO:0000256" key="4">
    <source>
        <dbReference type="ARBA" id="ARBA00022695"/>
    </source>
</evidence>
<keyword evidence="2" id="KW-0815">Transposition</keyword>
<dbReference type="GO" id="GO:0015074">
    <property type="term" value="P:DNA integration"/>
    <property type="evidence" value="ECO:0007669"/>
    <property type="project" value="UniProtKB-KW"/>
</dbReference>
<dbReference type="Pfam" id="PF00704">
    <property type="entry name" value="Glyco_hydro_18"/>
    <property type="match status" value="1"/>
</dbReference>
<dbReference type="SMART" id="SM00495">
    <property type="entry name" value="ChtBD3"/>
    <property type="match status" value="1"/>
</dbReference>
<evidence type="ECO:0000256" key="16">
    <source>
        <dbReference type="ARBA" id="ARBA00023277"/>
    </source>
</evidence>
<keyword evidence="17 21" id="KW-0326">Glycosidase</keyword>
<dbReference type="InterPro" id="IPR001584">
    <property type="entry name" value="Integrase_cat-core"/>
</dbReference>
<evidence type="ECO:0000256" key="12">
    <source>
        <dbReference type="ARBA" id="ARBA00022918"/>
    </source>
</evidence>
<keyword evidence="10" id="KW-0694">RNA-binding</keyword>
<evidence type="ECO:0000256" key="17">
    <source>
        <dbReference type="ARBA" id="ARBA00023295"/>
    </source>
</evidence>
<dbReference type="Pfam" id="PF25597">
    <property type="entry name" value="SH3_retrovirus"/>
    <property type="match status" value="1"/>
</dbReference>
<keyword evidence="7" id="KW-0255">Endonuclease</keyword>
<keyword evidence="27" id="KW-1185">Reference proteome</keyword>
<dbReference type="GO" id="GO:0000272">
    <property type="term" value="P:polysaccharide catabolic process"/>
    <property type="evidence" value="ECO:0007669"/>
    <property type="project" value="UniProtKB-KW"/>
</dbReference>
<evidence type="ECO:0000256" key="14">
    <source>
        <dbReference type="ARBA" id="ARBA00023024"/>
    </source>
</evidence>
<dbReference type="GO" id="GO:0004519">
    <property type="term" value="F:endonuclease activity"/>
    <property type="evidence" value="ECO:0007669"/>
    <property type="project" value="UniProtKB-KW"/>
</dbReference>